<dbReference type="NCBIfam" id="TIGR01297">
    <property type="entry name" value="CDF"/>
    <property type="match status" value="1"/>
</dbReference>
<dbReference type="Proteomes" id="UP000265703">
    <property type="component" value="Unassembled WGS sequence"/>
</dbReference>
<name>A0A397SA48_9GLOM</name>
<feature type="compositionally biased region" description="Basic and acidic residues" evidence="8">
    <location>
        <begin position="212"/>
        <end position="229"/>
    </location>
</feature>
<keyword evidence="3" id="KW-0813">Transport</keyword>
<dbReference type="PANTHER" id="PTHR45820">
    <property type="entry name" value="FI23527P1"/>
    <property type="match status" value="1"/>
</dbReference>
<feature type="domain" description="Cation efflux protein transmembrane" evidence="10">
    <location>
        <begin position="9"/>
        <end position="303"/>
    </location>
</feature>
<keyword evidence="13" id="KW-1185">Reference proteome</keyword>
<evidence type="ECO:0000259" key="11">
    <source>
        <dbReference type="Pfam" id="PF16916"/>
    </source>
</evidence>
<comment type="subcellular location">
    <subcellularLocation>
        <location evidence="1">Membrane</location>
        <topology evidence="1">Multi-pass membrane protein</topology>
    </subcellularLocation>
</comment>
<proteinExistence type="inferred from homology"/>
<feature type="transmembrane region" description="Helical" evidence="9">
    <location>
        <begin position="36"/>
        <end position="56"/>
    </location>
</feature>
<evidence type="ECO:0000313" key="13">
    <source>
        <dbReference type="Proteomes" id="UP000265703"/>
    </source>
</evidence>
<dbReference type="AlphaFoldDB" id="A0A397SA48"/>
<evidence type="ECO:0000256" key="9">
    <source>
        <dbReference type="SAM" id="Phobius"/>
    </source>
</evidence>
<evidence type="ECO:0000256" key="3">
    <source>
        <dbReference type="ARBA" id="ARBA00022448"/>
    </source>
</evidence>
<keyword evidence="7 9" id="KW-0472">Membrane</keyword>
<dbReference type="Pfam" id="PF16916">
    <property type="entry name" value="ZT_dimer"/>
    <property type="match status" value="1"/>
</dbReference>
<keyword evidence="5" id="KW-0862">Zinc</keyword>
<evidence type="ECO:0000256" key="8">
    <source>
        <dbReference type="SAM" id="MobiDB-lite"/>
    </source>
</evidence>
<feature type="domain" description="Cation efflux protein cytoplasmic" evidence="11">
    <location>
        <begin position="308"/>
        <end position="379"/>
    </location>
</feature>
<dbReference type="InterPro" id="IPR027469">
    <property type="entry name" value="Cation_efflux_TMD_sf"/>
</dbReference>
<comment type="similarity">
    <text evidence="2">Belongs to the cation diffusion facilitator (CDF) transporter (TC 2.A.4) family. SLC30A subfamily.</text>
</comment>
<feature type="transmembrane region" description="Helical" evidence="9">
    <location>
        <begin position="9"/>
        <end position="30"/>
    </location>
</feature>
<dbReference type="InterPro" id="IPR027470">
    <property type="entry name" value="Cation_efflux_CTD"/>
</dbReference>
<evidence type="ECO:0000256" key="6">
    <source>
        <dbReference type="ARBA" id="ARBA00022989"/>
    </source>
</evidence>
<dbReference type="Pfam" id="PF01545">
    <property type="entry name" value="Cation_efflux"/>
    <property type="match status" value="1"/>
</dbReference>
<evidence type="ECO:0000313" key="12">
    <source>
        <dbReference type="EMBL" id="RIA81185.1"/>
    </source>
</evidence>
<dbReference type="EMBL" id="QKYT01000835">
    <property type="protein sequence ID" value="RIA81185.1"/>
    <property type="molecule type" value="Genomic_DNA"/>
</dbReference>
<dbReference type="SUPFAM" id="SSF160240">
    <property type="entry name" value="Cation efflux protein cytoplasmic domain-like"/>
    <property type="match status" value="1"/>
</dbReference>
<dbReference type="STRING" id="658196.A0A397SA48"/>
<feature type="transmembrane region" description="Helical" evidence="9">
    <location>
        <begin position="77"/>
        <end position="98"/>
    </location>
</feature>
<feature type="compositionally biased region" description="Basic and acidic residues" evidence="8">
    <location>
        <begin position="138"/>
        <end position="151"/>
    </location>
</feature>
<protein>
    <submittedName>
        <fullName evidence="12">Cation efflux protein</fullName>
    </submittedName>
</protein>
<dbReference type="Gene3D" id="1.20.1510.10">
    <property type="entry name" value="Cation efflux protein transmembrane domain"/>
    <property type="match status" value="2"/>
</dbReference>
<evidence type="ECO:0000256" key="1">
    <source>
        <dbReference type="ARBA" id="ARBA00004141"/>
    </source>
</evidence>
<sequence length="447" mass="49936">MLLSRQTRIIILLVLDILFFIVEISIGYWINSLAIIADSFHMLNDILSLIVAFYALKLASKTSFSSQYSYGWQRAEILGALINGVFLMALCFTIFIEAVQRFFDPPEIKRPEFMLGIGTAGLISNIIGLLLFHEHGHGHSHGHSHDSKPSSKSDATNNNDNTAPMDEILIHPAASRRSIIQYSRELALKSNDDDDNNISTSSNNENVTENNKVSEQEIPETHPTGDHHDHHDHHHKNLNMRGIFLHVLGDALGNIGVITTGLFIYYSHFSWRFYADPFISIILTIIIFSSAFPLVKSASFILLQKAPSGIPIDDVRSKIKELRGVLSVHELHIWQLSDTKRICSVHILLEPSANYTEIAADIRKILHVHGVHSITVQPEYVKIGLNSNDSGEVIMVIKSSNEGELELVLDEDHSDTACLLRCNLDPSCAQNLCCPPPAHLPKDKPKK</sequence>
<dbReference type="InterPro" id="IPR002524">
    <property type="entry name" value="Cation_efflux"/>
</dbReference>
<feature type="region of interest" description="Disordered" evidence="8">
    <location>
        <begin position="190"/>
        <end position="234"/>
    </location>
</feature>
<evidence type="ECO:0000256" key="4">
    <source>
        <dbReference type="ARBA" id="ARBA00022692"/>
    </source>
</evidence>
<evidence type="ECO:0000256" key="2">
    <source>
        <dbReference type="ARBA" id="ARBA00008873"/>
    </source>
</evidence>
<feature type="compositionally biased region" description="Low complexity" evidence="8">
    <location>
        <begin position="197"/>
        <end position="211"/>
    </location>
</feature>
<feature type="region of interest" description="Disordered" evidence="8">
    <location>
        <begin position="138"/>
        <end position="164"/>
    </location>
</feature>
<evidence type="ECO:0000256" key="7">
    <source>
        <dbReference type="ARBA" id="ARBA00023136"/>
    </source>
</evidence>
<dbReference type="SUPFAM" id="SSF161111">
    <property type="entry name" value="Cation efflux protein transmembrane domain-like"/>
    <property type="match status" value="1"/>
</dbReference>
<dbReference type="GO" id="GO:0005385">
    <property type="term" value="F:zinc ion transmembrane transporter activity"/>
    <property type="evidence" value="ECO:0007669"/>
    <property type="project" value="TreeGrafter"/>
</dbReference>
<keyword evidence="6 9" id="KW-1133">Transmembrane helix</keyword>
<keyword evidence="4 9" id="KW-0812">Transmembrane</keyword>
<evidence type="ECO:0000256" key="5">
    <source>
        <dbReference type="ARBA" id="ARBA00022833"/>
    </source>
</evidence>
<dbReference type="InterPro" id="IPR036837">
    <property type="entry name" value="Cation_efflux_CTD_sf"/>
</dbReference>
<feature type="transmembrane region" description="Helical" evidence="9">
    <location>
        <begin position="278"/>
        <end position="295"/>
    </location>
</feature>
<gene>
    <name evidence="12" type="ORF">C1645_701036</name>
</gene>
<dbReference type="GO" id="GO:0016020">
    <property type="term" value="C:membrane"/>
    <property type="evidence" value="ECO:0007669"/>
    <property type="project" value="UniProtKB-SubCell"/>
</dbReference>
<organism evidence="12 13">
    <name type="scientific">Glomus cerebriforme</name>
    <dbReference type="NCBI Taxonomy" id="658196"/>
    <lineage>
        <taxon>Eukaryota</taxon>
        <taxon>Fungi</taxon>
        <taxon>Fungi incertae sedis</taxon>
        <taxon>Mucoromycota</taxon>
        <taxon>Glomeromycotina</taxon>
        <taxon>Glomeromycetes</taxon>
        <taxon>Glomerales</taxon>
        <taxon>Glomeraceae</taxon>
        <taxon>Glomus</taxon>
    </lineage>
</organism>
<accession>A0A397SA48</accession>
<dbReference type="GO" id="GO:0006882">
    <property type="term" value="P:intracellular zinc ion homeostasis"/>
    <property type="evidence" value="ECO:0007669"/>
    <property type="project" value="TreeGrafter"/>
</dbReference>
<evidence type="ECO:0000259" key="10">
    <source>
        <dbReference type="Pfam" id="PF01545"/>
    </source>
</evidence>
<reference evidence="12 13" key="1">
    <citation type="submission" date="2018-06" db="EMBL/GenBank/DDBJ databases">
        <title>Comparative genomics reveals the genomic features of Rhizophagus irregularis, R. cerebriforme, R. diaphanum and Gigaspora rosea, and their symbiotic lifestyle signature.</title>
        <authorList>
            <person name="Morin E."/>
            <person name="San Clemente H."/>
            <person name="Chen E.C.H."/>
            <person name="De La Providencia I."/>
            <person name="Hainaut M."/>
            <person name="Kuo A."/>
            <person name="Kohler A."/>
            <person name="Murat C."/>
            <person name="Tang N."/>
            <person name="Roy S."/>
            <person name="Loubradou J."/>
            <person name="Henrissat B."/>
            <person name="Grigoriev I.V."/>
            <person name="Corradi N."/>
            <person name="Roux C."/>
            <person name="Martin F.M."/>
        </authorList>
    </citation>
    <scope>NUCLEOTIDE SEQUENCE [LARGE SCALE GENOMIC DNA]</scope>
    <source>
        <strain evidence="12 13">DAOM 227022</strain>
    </source>
</reference>
<dbReference type="InterPro" id="IPR058533">
    <property type="entry name" value="Cation_efflux_TM"/>
</dbReference>
<feature type="transmembrane region" description="Helical" evidence="9">
    <location>
        <begin position="113"/>
        <end position="132"/>
    </location>
</feature>
<dbReference type="OrthoDB" id="9944568at2759"/>
<comment type="caution">
    <text evidence="12">The sequence shown here is derived from an EMBL/GenBank/DDBJ whole genome shotgun (WGS) entry which is preliminary data.</text>
</comment>
<dbReference type="PANTHER" id="PTHR45820:SF4">
    <property type="entry name" value="ZINC TRANSPORTER 63C, ISOFORM F"/>
    <property type="match status" value="1"/>
</dbReference>
<feature type="transmembrane region" description="Helical" evidence="9">
    <location>
        <begin position="243"/>
        <end position="266"/>
    </location>
</feature>